<dbReference type="EMBL" id="BEXD01002223">
    <property type="protein sequence ID" value="GBB97508.1"/>
    <property type="molecule type" value="Genomic_DNA"/>
</dbReference>
<proteinExistence type="predicted"/>
<evidence type="ECO:0000256" key="1">
    <source>
        <dbReference type="SAM" id="Phobius"/>
    </source>
</evidence>
<dbReference type="Proteomes" id="UP000247702">
    <property type="component" value="Unassembled WGS sequence"/>
</dbReference>
<reference evidence="2 3" key="1">
    <citation type="submission" date="2017-11" db="EMBL/GenBank/DDBJ databases">
        <title>The genome of Rhizophagus clarus HR1 reveals common genetic basis of auxotrophy among arbuscular mycorrhizal fungi.</title>
        <authorList>
            <person name="Kobayashi Y."/>
        </authorList>
    </citation>
    <scope>NUCLEOTIDE SEQUENCE [LARGE SCALE GENOMIC DNA]</scope>
    <source>
        <strain evidence="2 3">HR1</strain>
    </source>
</reference>
<keyword evidence="3" id="KW-1185">Reference proteome</keyword>
<dbReference type="AlphaFoldDB" id="A0A2Z6S081"/>
<organism evidence="2 3">
    <name type="scientific">Rhizophagus clarus</name>
    <dbReference type="NCBI Taxonomy" id="94130"/>
    <lineage>
        <taxon>Eukaryota</taxon>
        <taxon>Fungi</taxon>
        <taxon>Fungi incertae sedis</taxon>
        <taxon>Mucoromycota</taxon>
        <taxon>Glomeromycotina</taxon>
        <taxon>Glomeromycetes</taxon>
        <taxon>Glomerales</taxon>
        <taxon>Glomeraceae</taxon>
        <taxon>Rhizophagus</taxon>
    </lineage>
</organism>
<comment type="caution">
    <text evidence="2">The sequence shown here is derived from an EMBL/GenBank/DDBJ whole genome shotgun (WGS) entry which is preliminary data.</text>
</comment>
<name>A0A2Z6S081_9GLOM</name>
<accession>A0A2Z6S081</accession>
<evidence type="ECO:0000313" key="2">
    <source>
        <dbReference type="EMBL" id="GBB97508.1"/>
    </source>
</evidence>
<keyword evidence="1" id="KW-0472">Membrane</keyword>
<gene>
    <name evidence="2" type="ORF">RclHR1_00030065</name>
</gene>
<keyword evidence="1" id="KW-0812">Transmembrane</keyword>
<sequence>MEHQQIATIFYDLLDRKMLKRMDILSEVYTTSKYCFKCGILAQSDAVKKGIDVIKSLLHRLTVYFFEGRSTNIISQFGDIRTQHDIKKKLYETITSTELQQLCKYIKKRNTEVTAVRIDLIYAYRRYYNSNYYVAINPSDQKEKAEVNTHDNNLIMRELNRAGTNDNWLVFLMVLIVIGIGMLLRSVNELSSNLHLTDDLLPFNICHCQANELAKRIFFIFCLKVSWIIL</sequence>
<evidence type="ECO:0000313" key="3">
    <source>
        <dbReference type="Proteomes" id="UP000247702"/>
    </source>
</evidence>
<protein>
    <submittedName>
        <fullName evidence="2">Uncharacterized protein</fullName>
    </submittedName>
</protein>
<feature type="transmembrane region" description="Helical" evidence="1">
    <location>
        <begin position="168"/>
        <end position="187"/>
    </location>
</feature>
<keyword evidence="1" id="KW-1133">Transmembrane helix</keyword>